<evidence type="ECO:0000256" key="1">
    <source>
        <dbReference type="SAM" id="MobiDB-lite"/>
    </source>
</evidence>
<comment type="caution">
    <text evidence="3">The sequence shown here is derived from an EMBL/GenBank/DDBJ whole genome shotgun (WGS) entry which is preliminary data.</text>
</comment>
<proteinExistence type="predicted"/>
<name>A0A4S2LMY7_OPIFE</name>
<protein>
    <recommendedName>
        <fullName evidence="2">TAP-C domain-containing protein</fullName>
    </recommendedName>
</protein>
<organism evidence="3 4">
    <name type="scientific">Opisthorchis felineus</name>
    <dbReference type="NCBI Taxonomy" id="147828"/>
    <lineage>
        <taxon>Eukaryota</taxon>
        <taxon>Metazoa</taxon>
        <taxon>Spiralia</taxon>
        <taxon>Lophotrochozoa</taxon>
        <taxon>Platyhelminthes</taxon>
        <taxon>Trematoda</taxon>
        <taxon>Digenea</taxon>
        <taxon>Opisthorchiida</taxon>
        <taxon>Opisthorchiata</taxon>
        <taxon>Opisthorchiidae</taxon>
        <taxon>Opisthorchis</taxon>
    </lineage>
</organism>
<dbReference type="PROSITE" id="PS51281">
    <property type="entry name" value="TAP_C"/>
    <property type="match status" value="1"/>
</dbReference>
<gene>
    <name evidence="3" type="ORF">CRM22_006050</name>
</gene>
<feature type="domain" description="TAP-C" evidence="2">
    <location>
        <begin position="379"/>
        <end position="433"/>
    </location>
</feature>
<feature type="region of interest" description="Disordered" evidence="1">
    <location>
        <begin position="1"/>
        <end position="20"/>
    </location>
</feature>
<reference evidence="3 4" key="1">
    <citation type="journal article" date="2019" name="BMC Genomics">
        <title>New insights from Opisthorchis felineus genome: update on genomics of the epidemiologically important liver flukes.</title>
        <authorList>
            <person name="Ershov N.I."/>
            <person name="Mordvinov V.A."/>
            <person name="Prokhortchouk E.B."/>
            <person name="Pakharukova M.Y."/>
            <person name="Gunbin K.V."/>
            <person name="Ustyantsev K."/>
            <person name="Genaev M.A."/>
            <person name="Blinov A.G."/>
            <person name="Mazur A."/>
            <person name="Boulygina E."/>
            <person name="Tsygankova S."/>
            <person name="Khrameeva E."/>
            <person name="Chekanov N."/>
            <person name="Fan G."/>
            <person name="Xiao A."/>
            <person name="Zhang H."/>
            <person name="Xu X."/>
            <person name="Yang H."/>
            <person name="Solovyev V."/>
            <person name="Lee S.M."/>
            <person name="Liu X."/>
            <person name="Afonnikov D.A."/>
            <person name="Skryabin K.G."/>
        </authorList>
    </citation>
    <scope>NUCLEOTIDE SEQUENCE [LARGE SCALE GENOMIC DNA]</scope>
    <source>
        <strain evidence="3">AK-0245</strain>
        <tissue evidence="3">Whole organism</tissue>
    </source>
</reference>
<dbReference type="Pfam" id="PF03943">
    <property type="entry name" value="TAP_C"/>
    <property type="match status" value="1"/>
</dbReference>
<dbReference type="GO" id="GO:0005634">
    <property type="term" value="C:nucleus"/>
    <property type="evidence" value="ECO:0007669"/>
    <property type="project" value="InterPro"/>
</dbReference>
<accession>A0A4S2LMY7</accession>
<evidence type="ECO:0000259" key="2">
    <source>
        <dbReference type="PROSITE" id="PS51281"/>
    </source>
</evidence>
<dbReference type="CDD" id="cd14342">
    <property type="entry name" value="UBA_TAP-C"/>
    <property type="match status" value="1"/>
</dbReference>
<keyword evidence="4" id="KW-1185">Reference proteome</keyword>
<dbReference type="STRING" id="147828.A0A4S2LMY7"/>
<sequence length="433" mass="48688">MGKRRGRSGRKLTEHQHVEPDDVIDPDVPFKLSKRLRRQRRKIQKKCERLQFAAACEDALVCREQPTLMDLPPTIHNVQVDPELLTNLSVLVTSYLDAFETGDLRKRLIDFYAPDAYLTLQITPYLCIHDDIQNIPTKREKLKAQPSWAEYERFAVNLIPGAVPLPAWAWASLSTAVATGPKSEQSRQKLGKYDRQRLKVLRAFQVAHSQRLKNVSRSASSASDRWLESVPLPPLARREALGHADILGLLSRFPDLIHVKADECCCLDVISAETTAICFRYYCLAAETIQSMATTDVELPSYRDQTLEVLPYGRVFVRGVHRCLLVLPHSEGKIIQEDCCITPVSASLVQQHAAAIRLAVTQRLNQRLSNNPAPKLTDLAVQAALRELSVTTGMNETYAWQCLSECGFNLHTALEAFRNVMGANLLPPEAFTK</sequence>
<dbReference type="AlphaFoldDB" id="A0A4S2LMY7"/>
<dbReference type="OrthoDB" id="25872at2759"/>
<evidence type="ECO:0000313" key="3">
    <source>
        <dbReference type="EMBL" id="TGZ65045.1"/>
    </source>
</evidence>
<dbReference type="GO" id="GO:0051028">
    <property type="term" value="P:mRNA transport"/>
    <property type="evidence" value="ECO:0007669"/>
    <property type="project" value="InterPro"/>
</dbReference>
<dbReference type="SMART" id="SM00804">
    <property type="entry name" value="TAP_C"/>
    <property type="match status" value="1"/>
</dbReference>
<dbReference type="Gene3D" id="1.10.8.10">
    <property type="entry name" value="DNA helicase RuvA subunit, C-terminal domain"/>
    <property type="match status" value="1"/>
</dbReference>
<dbReference type="InterPro" id="IPR005637">
    <property type="entry name" value="TAP_C_dom"/>
</dbReference>
<feature type="compositionally biased region" description="Basic residues" evidence="1">
    <location>
        <begin position="1"/>
        <end position="10"/>
    </location>
</feature>
<dbReference type="EMBL" id="SJOL01006525">
    <property type="protein sequence ID" value="TGZ65045.1"/>
    <property type="molecule type" value="Genomic_DNA"/>
</dbReference>
<dbReference type="Proteomes" id="UP000308267">
    <property type="component" value="Unassembled WGS sequence"/>
</dbReference>
<dbReference type="SUPFAM" id="SSF46934">
    <property type="entry name" value="UBA-like"/>
    <property type="match status" value="1"/>
</dbReference>
<dbReference type="InterPro" id="IPR009060">
    <property type="entry name" value="UBA-like_sf"/>
</dbReference>
<evidence type="ECO:0000313" key="4">
    <source>
        <dbReference type="Proteomes" id="UP000308267"/>
    </source>
</evidence>
<feature type="compositionally biased region" description="Basic and acidic residues" evidence="1">
    <location>
        <begin position="11"/>
        <end position="20"/>
    </location>
</feature>